<dbReference type="AlphaFoldDB" id="W4LMV1"/>
<evidence type="ECO:0000256" key="4">
    <source>
        <dbReference type="ARBA" id="ARBA00022692"/>
    </source>
</evidence>
<evidence type="ECO:0000256" key="3">
    <source>
        <dbReference type="ARBA" id="ARBA00022516"/>
    </source>
</evidence>
<keyword evidence="6 12" id="KW-1133">Transmembrane helix</keyword>
<proteinExistence type="inferred from homology"/>
<feature type="domain" description="Fatty acid desaturase" evidence="13">
    <location>
        <begin position="15"/>
        <end position="232"/>
    </location>
</feature>
<dbReference type="PRINTS" id="PR00075">
    <property type="entry name" value="FACDDSATRASE"/>
</dbReference>
<comment type="similarity">
    <text evidence="2">Belongs to the fatty acid desaturase type 2 family.</text>
</comment>
<dbReference type="PATRIC" id="fig|1429439.4.peg.7007"/>
<dbReference type="Pfam" id="PF00487">
    <property type="entry name" value="FA_desaturase"/>
    <property type="match status" value="1"/>
</dbReference>
<dbReference type="HOGENOM" id="CLU_027359_1_3_7"/>
<evidence type="ECO:0000256" key="9">
    <source>
        <dbReference type="ARBA" id="ARBA00023098"/>
    </source>
</evidence>
<keyword evidence="9" id="KW-0443">Lipid metabolism</keyword>
<keyword evidence="5" id="KW-0276">Fatty acid metabolism</keyword>
<protein>
    <recommendedName>
        <fullName evidence="13">Fatty acid desaturase domain-containing protein</fullName>
    </recommendedName>
</protein>
<dbReference type="GO" id="GO:0016020">
    <property type="term" value="C:membrane"/>
    <property type="evidence" value="ECO:0007669"/>
    <property type="project" value="UniProtKB-SubCell"/>
</dbReference>
<comment type="caution">
    <text evidence="14">The sequence shown here is derived from an EMBL/GenBank/DDBJ whole genome shotgun (WGS) entry which is preliminary data.</text>
</comment>
<keyword evidence="7" id="KW-0560">Oxidoreductase</keyword>
<evidence type="ECO:0000256" key="6">
    <source>
        <dbReference type="ARBA" id="ARBA00022989"/>
    </source>
</evidence>
<reference evidence="14 15" key="1">
    <citation type="journal article" date="2014" name="Nature">
        <title>An environmental bacterial taxon with a large and distinct metabolic repertoire.</title>
        <authorList>
            <person name="Wilson M.C."/>
            <person name="Mori T."/>
            <person name="Ruckert C."/>
            <person name="Uria A.R."/>
            <person name="Helf M.J."/>
            <person name="Takada K."/>
            <person name="Gernert C."/>
            <person name="Steffens U.A."/>
            <person name="Heycke N."/>
            <person name="Schmitt S."/>
            <person name="Rinke C."/>
            <person name="Helfrich E.J."/>
            <person name="Brachmann A.O."/>
            <person name="Gurgui C."/>
            <person name="Wakimoto T."/>
            <person name="Kracht M."/>
            <person name="Crusemann M."/>
            <person name="Hentschel U."/>
            <person name="Abe I."/>
            <person name="Matsunaga S."/>
            <person name="Kalinowski J."/>
            <person name="Takeyama H."/>
            <person name="Piel J."/>
        </authorList>
    </citation>
    <scope>NUCLEOTIDE SEQUENCE [LARGE SCALE GENOMIC DNA]</scope>
    <source>
        <strain evidence="15">TSY2</strain>
    </source>
</reference>
<evidence type="ECO:0000259" key="13">
    <source>
        <dbReference type="Pfam" id="PF00487"/>
    </source>
</evidence>
<dbReference type="PANTHER" id="PTHR11351:SF31">
    <property type="entry name" value="DESATURASE 1, ISOFORM A-RELATED"/>
    <property type="match status" value="1"/>
</dbReference>
<organism evidence="14 15">
    <name type="scientific">Candidatus Entotheonella gemina</name>
    <dbReference type="NCBI Taxonomy" id="1429439"/>
    <lineage>
        <taxon>Bacteria</taxon>
        <taxon>Pseudomonadati</taxon>
        <taxon>Nitrospinota/Tectimicrobiota group</taxon>
        <taxon>Candidatus Tectimicrobiota</taxon>
        <taxon>Candidatus Entotheonellia</taxon>
        <taxon>Candidatus Entotheonellales</taxon>
        <taxon>Candidatus Entotheonellaceae</taxon>
        <taxon>Candidatus Entotheonella</taxon>
    </lineage>
</organism>
<feature type="transmembrane region" description="Helical" evidence="12">
    <location>
        <begin position="156"/>
        <end position="178"/>
    </location>
</feature>
<name>W4LMV1_9BACT</name>
<dbReference type="PANTHER" id="PTHR11351">
    <property type="entry name" value="ACYL-COA DESATURASE"/>
    <property type="match status" value="1"/>
</dbReference>
<evidence type="ECO:0000256" key="1">
    <source>
        <dbReference type="ARBA" id="ARBA00004141"/>
    </source>
</evidence>
<keyword evidence="15" id="KW-1185">Reference proteome</keyword>
<dbReference type="GO" id="GO:0006633">
    <property type="term" value="P:fatty acid biosynthetic process"/>
    <property type="evidence" value="ECO:0007669"/>
    <property type="project" value="UniProtKB-KW"/>
</dbReference>
<evidence type="ECO:0000313" key="14">
    <source>
        <dbReference type="EMBL" id="ETW99040.1"/>
    </source>
</evidence>
<evidence type="ECO:0000256" key="8">
    <source>
        <dbReference type="ARBA" id="ARBA00023004"/>
    </source>
</evidence>
<evidence type="ECO:0000256" key="11">
    <source>
        <dbReference type="ARBA" id="ARBA00023160"/>
    </source>
</evidence>
<dbReference type="CDD" id="cd03505">
    <property type="entry name" value="Delta9-FADS-like"/>
    <property type="match status" value="1"/>
</dbReference>
<dbReference type="InterPro" id="IPR015876">
    <property type="entry name" value="Acyl-CoA_DS"/>
</dbReference>
<sequence>MPVYGFYVGYDLFEWLLFFLFQWVSGLSVTGGYHRLWAHRSYEAHAAVRLCYAIWGAASVQNSVFYWASDHRRHHRYVDHNDLDPYSVQRGFWYAHIGWILRDYNPNSGDFSNIKDLQRDPILQWQHKHYLALVLVTNLGLPLLIGYLHGKLWGTFLLAGLLRLVVNHHLTFLINSLAHYWGRRPYSEANSSRDNSLLALFTFGEGYHNYHHHFQYDYRNGNEWWHFDPTKWLIKSMTWLRLTNKLQKASRYQIEKAKIDRQFRRALFVLEHQPHQENVRHLLQHQYQRFIATLTEWGKLKQDGYEDKRRALRKTVQSLDWRLRRVELHHRLKVHRKQWHMLLNELIAHAGKSLPPA</sequence>
<evidence type="ECO:0000313" key="15">
    <source>
        <dbReference type="Proteomes" id="UP000019140"/>
    </source>
</evidence>
<dbReference type="Proteomes" id="UP000019140">
    <property type="component" value="Unassembled WGS sequence"/>
</dbReference>
<keyword evidence="11" id="KW-0275">Fatty acid biosynthesis</keyword>
<dbReference type="EMBL" id="AZHX01001880">
    <property type="protein sequence ID" value="ETW99040.1"/>
    <property type="molecule type" value="Genomic_DNA"/>
</dbReference>
<gene>
    <name evidence="14" type="ORF">ETSY2_41680</name>
</gene>
<comment type="subcellular location">
    <subcellularLocation>
        <location evidence="1">Membrane</location>
        <topology evidence="1">Multi-pass membrane protein</topology>
    </subcellularLocation>
</comment>
<evidence type="ECO:0000256" key="5">
    <source>
        <dbReference type="ARBA" id="ARBA00022832"/>
    </source>
</evidence>
<dbReference type="GO" id="GO:0016717">
    <property type="term" value="F:oxidoreductase activity, acting on paired donors, with oxidation of a pair of donors resulting in the reduction of molecular oxygen to two molecules of water"/>
    <property type="evidence" value="ECO:0007669"/>
    <property type="project" value="InterPro"/>
</dbReference>
<evidence type="ECO:0000256" key="12">
    <source>
        <dbReference type="SAM" id="Phobius"/>
    </source>
</evidence>
<dbReference type="InterPro" id="IPR005804">
    <property type="entry name" value="FA_desaturase_dom"/>
</dbReference>
<keyword evidence="8" id="KW-0408">Iron</keyword>
<keyword evidence="10 12" id="KW-0472">Membrane</keyword>
<feature type="transmembrane region" description="Helical" evidence="12">
    <location>
        <begin position="12"/>
        <end position="33"/>
    </location>
</feature>
<keyword evidence="3" id="KW-0444">Lipid biosynthesis</keyword>
<feature type="transmembrane region" description="Helical" evidence="12">
    <location>
        <begin position="130"/>
        <end position="150"/>
    </location>
</feature>
<keyword evidence="4 12" id="KW-0812">Transmembrane</keyword>
<accession>W4LMV1</accession>
<evidence type="ECO:0000256" key="2">
    <source>
        <dbReference type="ARBA" id="ARBA00008749"/>
    </source>
</evidence>
<evidence type="ECO:0000256" key="10">
    <source>
        <dbReference type="ARBA" id="ARBA00023136"/>
    </source>
</evidence>
<evidence type="ECO:0000256" key="7">
    <source>
        <dbReference type="ARBA" id="ARBA00023002"/>
    </source>
</evidence>